<feature type="domain" description="Glutamine amidotransferase" evidence="1">
    <location>
        <begin position="19"/>
        <end position="185"/>
    </location>
</feature>
<name>A0ABR8GNF7_9CYAN</name>
<protein>
    <submittedName>
        <fullName evidence="2">Glutamine amidotransferase</fullName>
    </submittedName>
</protein>
<evidence type="ECO:0000259" key="1">
    <source>
        <dbReference type="Pfam" id="PF00117"/>
    </source>
</evidence>
<reference evidence="2 3" key="1">
    <citation type="journal article" date="2020" name="ISME J.">
        <title>Comparative genomics reveals insights into cyanobacterial evolution and habitat adaptation.</title>
        <authorList>
            <person name="Chen M.Y."/>
            <person name="Teng W.K."/>
            <person name="Zhao L."/>
            <person name="Hu C.X."/>
            <person name="Zhou Y.K."/>
            <person name="Han B.P."/>
            <person name="Song L.R."/>
            <person name="Shu W.S."/>
        </authorList>
    </citation>
    <scope>NUCLEOTIDE SEQUENCE [LARGE SCALE GENOMIC DNA]</scope>
    <source>
        <strain evidence="2 3">FACHB-248</strain>
    </source>
</reference>
<evidence type="ECO:0000313" key="2">
    <source>
        <dbReference type="EMBL" id="MBD2604580.1"/>
    </source>
</evidence>
<dbReference type="PROSITE" id="PS51273">
    <property type="entry name" value="GATASE_TYPE_1"/>
    <property type="match status" value="1"/>
</dbReference>
<dbReference type="SUPFAM" id="SSF52317">
    <property type="entry name" value="Class I glutamine amidotransferase-like"/>
    <property type="match status" value="1"/>
</dbReference>
<dbReference type="RefSeq" id="WP_029634788.1">
    <property type="nucleotide sequence ID" value="NZ_JACJTA010000013.1"/>
</dbReference>
<dbReference type="InterPro" id="IPR017926">
    <property type="entry name" value="GATASE"/>
</dbReference>
<evidence type="ECO:0000313" key="3">
    <source>
        <dbReference type="Proteomes" id="UP000660380"/>
    </source>
</evidence>
<dbReference type="InterPro" id="IPR044992">
    <property type="entry name" value="ChyE-like"/>
</dbReference>
<dbReference type="Pfam" id="PF00117">
    <property type="entry name" value="GATase"/>
    <property type="match status" value="1"/>
</dbReference>
<comment type="caution">
    <text evidence="2">The sequence shown here is derived from an EMBL/GenBank/DDBJ whole genome shotgun (WGS) entry which is preliminary data.</text>
</comment>
<dbReference type="PANTHER" id="PTHR42695">
    <property type="entry name" value="GLUTAMINE AMIDOTRANSFERASE YLR126C-RELATED"/>
    <property type="match status" value="1"/>
</dbReference>
<sequence length="242" mass="26839">MQNALVIQHVPFEDLGNLRPVLEQRGYQIVYQQAGLDDLSLIEPLQPDLLIILGGPIGVYEEQDYPFIKDELRLLEKRLTKDLPTLGICLGSQLMARALGAVVYPGGNGKEVGWGKLQLSPAGESSFLRYLSASETAVLHWHGDTFDLPKDAVLLASSPQYQNQAFSWGNNCLGLQFHPEVTARGMERWFIGHACEIASLNGTSVTQLRADTRLHAPALESMTYRFWDDWLDGFGVNERGGA</sequence>
<dbReference type="NCBIfam" id="NF005458">
    <property type="entry name" value="PRK07053.1"/>
    <property type="match status" value="1"/>
</dbReference>
<proteinExistence type="predicted"/>
<dbReference type="EMBL" id="JACJTA010000013">
    <property type="protein sequence ID" value="MBD2604580.1"/>
    <property type="molecule type" value="Genomic_DNA"/>
</dbReference>
<dbReference type="PANTHER" id="PTHR42695:SF5">
    <property type="entry name" value="GLUTAMINE AMIDOTRANSFERASE YLR126C-RELATED"/>
    <property type="match status" value="1"/>
</dbReference>
<dbReference type="CDD" id="cd01741">
    <property type="entry name" value="GATase1_1"/>
    <property type="match status" value="1"/>
</dbReference>
<dbReference type="Proteomes" id="UP000660380">
    <property type="component" value="Unassembled WGS sequence"/>
</dbReference>
<accession>A0ABR8GNF7</accession>
<gene>
    <name evidence="2" type="ORF">H6G81_08555</name>
</gene>
<dbReference type="Gene3D" id="3.40.50.880">
    <property type="match status" value="1"/>
</dbReference>
<keyword evidence="3" id="KW-1185">Reference proteome</keyword>
<dbReference type="InterPro" id="IPR029062">
    <property type="entry name" value="Class_I_gatase-like"/>
</dbReference>
<keyword evidence="2" id="KW-0315">Glutamine amidotransferase</keyword>
<organism evidence="2 3">
    <name type="scientific">Scytonema hofmannii FACHB-248</name>
    <dbReference type="NCBI Taxonomy" id="1842502"/>
    <lineage>
        <taxon>Bacteria</taxon>
        <taxon>Bacillati</taxon>
        <taxon>Cyanobacteriota</taxon>
        <taxon>Cyanophyceae</taxon>
        <taxon>Nostocales</taxon>
        <taxon>Scytonemataceae</taxon>
        <taxon>Scytonema</taxon>
    </lineage>
</organism>